<keyword evidence="2" id="KW-0472">Membrane</keyword>
<evidence type="ECO:0000256" key="2">
    <source>
        <dbReference type="SAM" id="Phobius"/>
    </source>
</evidence>
<dbReference type="RefSeq" id="WP_283075950.1">
    <property type="nucleotide sequence ID" value="NZ_CP121671.1"/>
</dbReference>
<feature type="transmembrane region" description="Helical" evidence="2">
    <location>
        <begin position="449"/>
        <end position="472"/>
    </location>
</feature>
<evidence type="ECO:0000313" key="4">
    <source>
        <dbReference type="EMBL" id="WFT73945.1"/>
    </source>
</evidence>
<gene>
    <name evidence="4" type="ORF">P9989_16445</name>
</gene>
<dbReference type="EMBL" id="CP121671">
    <property type="protein sequence ID" value="WFT73945.1"/>
    <property type="molecule type" value="Genomic_DNA"/>
</dbReference>
<keyword evidence="2" id="KW-1133">Transmembrane helix</keyword>
<organism evidence="4 5">
    <name type="scientific">Halobacillus naozhouensis</name>
    <dbReference type="NCBI Taxonomy" id="554880"/>
    <lineage>
        <taxon>Bacteria</taxon>
        <taxon>Bacillati</taxon>
        <taxon>Bacillota</taxon>
        <taxon>Bacilli</taxon>
        <taxon>Bacillales</taxon>
        <taxon>Bacillaceae</taxon>
        <taxon>Halobacillus</taxon>
    </lineage>
</organism>
<dbReference type="PROSITE" id="PS51756">
    <property type="entry name" value="LXG"/>
    <property type="match status" value="1"/>
</dbReference>
<comment type="similarity">
    <text evidence="1">In the N-terminal section; belongs to the LXG family.</text>
</comment>
<feature type="transmembrane region" description="Helical" evidence="2">
    <location>
        <begin position="424"/>
        <end position="443"/>
    </location>
</feature>
<evidence type="ECO:0000259" key="3">
    <source>
        <dbReference type="PROSITE" id="PS51756"/>
    </source>
</evidence>
<sequence length="512" mass="55394">MKVLKVSEALTGIEQSITKKEKEQEQLLSLREAMHKVIDLEDALKGEGGTAIKEYFKVLHIPVLLLLNQFLDQYIQSLKDIQMNVRNYETEDGMVREDFITTEVKNGLNKAVQMTQESIDTINDRFMEVSDLIGGSLVSTSLFDSQIDSARNHNQQTMDGLRTVDEQSTLKLREASSSLQGVQQLVSRIQGWSKSGVFLNSKEINEVTDYYLKTDTIRDMIEEAVILSTPINSTIGGKHRIDSSGVDSAKFETLATMQRVTNNLSVSNPQACVPEEYRNSTEQTFSNGLETLGLVAGRPIKSGSTLMQNIYGASQAAKHAKLKAMGASVRKEKYFTAQGKERFRLKITKPELFGVKKNTYTGYNTNHGKVANVRGLVDGKVGLKNSFKGTAGKIGYLGIGLSAISDVTYGINQNQSGSKIAGNVVSSISVGVVSIASSAYLGGQIGAYAGAWAGPVGVAAGFIVGLGVSYVLSEVKPLDIDGDGVSDSIGDIIQIGTTNAIEGVKDFFGHVF</sequence>
<keyword evidence="5" id="KW-1185">Reference proteome</keyword>
<name>A0ABY8IVF0_9BACI</name>
<feature type="domain" description="LXG" evidence="3">
    <location>
        <begin position="1"/>
        <end position="224"/>
    </location>
</feature>
<dbReference type="InterPro" id="IPR006829">
    <property type="entry name" value="LXG_dom"/>
</dbReference>
<proteinExistence type="inferred from homology"/>
<evidence type="ECO:0000256" key="1">
    <source>
        <dbReference type="ARBA" id="ARBA00034117"/>
    </source>
</evidence>
<reference evidence="4 5" key="1">
    <citation type="submission" date="2023-04" db="EMBL/GenBank/DDBJ databases">
        <title>Genome sequence of Halobacillus naozhouensis KACC 21980.</title>
        <authorList>
            <person name="Kim S."/>
            <person name="Heo J."/>
            <person name="Kwon S.-W."/>
        </authorList>
    </citation>
    <scope>NUCLEOTIDE SEQUENCE [LARGE SCALE GENOMIC DNA]</scope>
    <source>
        <strain evidence="4 5">KCTC 13234</strain>
    </source>
</reference>
<dbReference type="Proteomes" id="UP001221597">
    <property type="component" value="Chromosome"/>
</dbReference>
<protein>
    <submittedName>
        <fullName evidence="4">LXG domain-containing protein</fullName>
    </submittedName>
</protein>
<keyword evidence="2" id="KW-0812">Transmembrane</keyword>
<evidence type="ECO:0000313" key="5">
    <source>
        <dbReference type="Proteomes" id="UP001221597"/>
    </source>
</evidence>
<dbReference type="Pfam" id="PF04740">
    <property type="entry name" value="LXG"/>
    <property type="match status" value="1"/>
</dbReference>
<accession>A0ABY8IVF0</accession>